<dbReference type="GO" id="GO:0016740">
    <property type="term" value="F:transferase activity"/>
    <property type="evidence" value="ECO:0007669"/>
    <property type="project" value="UniProtKB-KW"/>
</dbReference>
<dbReference type="EMBL" id="VYQE01000007">
    <property type="protein sequence ID" value="KAA9005204.1"/>
    <property type="molecule type" value="Genomic_DNA"/>
</dbReference>
<protein>
    <submittedName>
        <fullName evidence="3">tRNA (Adenosine(37)-N6)-threonylcarbamoyltransferase complex dimerization subunit type 1 TsaB</fullName>
    </submittedName>
</protein>
<feature type="domain" description="Gcp-like" evidence="2">
    <location>
        <begin position="34"/>
        <end position="159"/>
    </location>
</feature>
<dbReference type="SUPFAM" id="SSF53067">
    <property type="entry name" value="Actin-like ATPase domain"/>
    <property type="match status" value="1"/>
</dbReference>
<dbReference type="InterPro" id="IPR022496">
    <property type="entry name" value="T6A_TsaB"/>
</dbReference>
<feature type="region of interest" description="Disordered" evidence="1">
    <location>
        <begin position="199"/>
        <end position="230"/>
    </location>
</feature>
<keyword evidence="3" id="KW-0808">Transferase</keyword>
<organism evidence="3 4">
    <name type="scientific">Histidinibacterium aquaticum</name>
    <dbReference type="NCBI Taxonomy" id="2613962"/>
    <lineage>
        <taxon>Bacteria</taxon>
        <taxon>Pseudomonadati</taxon>
        <taxon>Pseudomonadota</taxon>
        <taxon>Alphaproteobacteria</taxon>
        <taxon>Rhodobacterales</taxon>
        <taxon>Paracoccaceae</taxon>
        <taxon>Histidinibacterium</taxon>
    </lineage>
</organism>
<proteinExistence type="predicted"/>
<keyword evidence="4" id="KW-1185">Reference proteome</keyword>
<evidence type="ECO:0000259" key="2">
    <source>
        <dbReference type="Pfam" id="PF00814"/>
    </source>
</evidence>
<dbReference type="InterPro" id="IPR043129">
    <property type="entry name" value="ATPase_NBD"/>
</dbReference>
<evidence type="ECO:0000313" key="3">
    <source>
        <dbReference type="EMBL" id="KAA9005204.1"/>
    </source>
</evidence>
<gene>
    <name evidence="3" type="primary">tsaB</name>
    <name evidence="3" type="ORF">F3S47_18030</name>
</gene>
<dbReference type="NCBIfam" id="TIGR03725">
    <property type="entry name" value="T6A_YeaZ"/>
    <property type="match status" value="1"/>
</dbReference>
<reference evidence="3 4" key="1">
    <citation type="submission" date="2019-09" db="EMBL/GenBank/DDBJ databases">
        <authorList>
            <person name="Park J.-S."/>
            <person name="Choi H.-J."/>
        </authorList>
    </citation>
    <scope>NUCLEOTIDE SEQUENCE [LARGE SCALE GENOMIC DNA]</scope>
    <source>
        <strain evidence="3 4">176SS1-4</strain>
    </source>
</reference>
<evidence type="ECO:0000256" key="1">
    <source>
        <dbReference type="SAM" id="MobiDB-lite"/>
    </source>
</evidence>
<dbReference type="RefSeq" id="WP_150446710.1">
    <property type="nucleotide sequence ID" value="NZ_VYQE01000007.1"/>
</dbReference>
<dbReference type="Proteomes" id="UP000326554">
    <property type="component" value="Unassembled WGS sequence"/>
</dbReference>
<dbReference type="GO" id="GO:0002949">
    <property type="term" value="P:tRNA threonylcarbamoyladenosine modification"/>
    <property type="evidence" value="ECO:0007669"/>
    <property type="project" value="InterPro"/>
</dbReference>
<comment type="caution">
    <text evidence="3">The sequence shown here is derived from an EMBL/GenBank/DDBJ whole genome shotgun (WGS) entry which is preliminary data.</text>
</comment>
<feature type="compositionally biased region" description="Pro residues" evidence="1">
    <location>
        <begin position="219"/>
        <end position="230"/>
    </location>
</feature>
<sequence length="230" mass="23314">MPPETILLGFDTSAAHCAAALRCADGSVVTRIEEMARGQGERLFPFLEALLADAGLGFRDVTAIGVGIGPGNFTGTRIAVSAARGLSLGLGVPAVGVSTFEMMRGTAPGGSVEIVSLAAPRDQVYLQRFENGRPTAPPAHSALDGPALAALGLPGGARIVGHRAEEIAALLPGAPVADPREIEDLPRTLLGIAAAKVASGETGPRPAPLYVRPADAAPPSDPPPVILAED</sequence>
<accession>A0A5J5GCP8</accession>
<dbReference type="Gene3D" id="3.30.420.40">
    <property type="match status" value="2"/>
</dbReference>
<dbReference type="AlphaFoldDB" id="A0A5J5GCP8"/>
<name>A0A5J5GCP8_9RHOB</name>
<evidence type="ECO:0000313" key="4">
    <source>
        <dbReference type="Proteomes" id="UP000326554"/>
    </source>
</evidence>
<dbReference type="InterPro" id="IPR000905">
    <property type="entry name" value="Gcp-like_dom"/>
</dbReference>
<dbReference type="Pfam" id="PF00814">
    <property type="entry name" value="TsaD"/>
    <property type="match status" value="1"/>
</dbReference>